<dbReference type="AlphaFoldDB" id="A0A3D2X5G3"/>
<name>A0A3D2X5G3_9FIRM</name>
<evidence type="ECO:0000313" key="1">
    <source>
        <dbReference type="EMBL" id="HCL01805.1"/>
    </source>
</evidence>
<protein>
    <recommendedName>
        <fullName evidence="3">DUF4145 domain-containing protein</fullName>
    </recommendedName>
</protein>
<dbReference type="Proteomes" id="UP000262969">
    <property type="component" value="Unassembled WGS sequence"/>
</dbReference>
<evidence type="ECO:0008006" key="3">
    <source>
        <dbReference type="Google" id="ProtNLM"/>
    </source>
</evidence>
<organism evidence="1 2">
    <name type="scientific">Lachnoclostridium phytofermentans</name>
    <dbReference type="NCBI Taxonomy" id="66219"/>
    <lineage>
        <taxon>Bacteria</taxon>
        <taxon>Bacillati</taxon>
        <taxon>Bacillota</taxon>
        <taxon>Clostridia</taxon>
        <taxon>Lachnospirales</taxon>
        <taxon>Lachnospiraceae</taxon>
    </lineage>
</organism>
<comment type="caution">
    <text evidence="1">The sequence shown here is derived from an EMBL/GenBank/DDBJ whole genome shotgun (WGS) entry which is preliminary data.</text>
</comment>
<accession>A0A3D2X5G3</accession>
<dbReference type="EMBL" id="DPVV01000179">
    <property type="protein sequence ID" value="HCL01805.1"/>
    <property type="molecule type" value="Genomic_DNA"/>
</dbReference>
<gene>
    <name evidence="1" type="ORF">DHW61_05215</name>
</gene>
<proteinExistence type="predicted"/>
<reference evidence="1 2" key="1">
    <citation type="journal article" date="2018" name="Nat. Biotechnol.">
        <title>A standardized bacterial taxonomy based on genome phylogeny substantially revises the tree of life.</title>
        <authorList>
            <person name="Parks D.H."/>
            <person name="Chuvochina M."/>
            <person name="Waite D.W."/>
            <person name="Rinke C."/>
            <person name="Skarshewski A."/>
            <person name="Chaumeil P.A."/>
            <person name="Hugenholtz P."/>
        </authorList>
    </citation>
    <scope>NUCLEOTIDE SEQUENCE [LARGE SCALE GENOMIC DNA]</scope>
    <source>
        <strain evidence="1">UBA11728</strain>
    </source>
</reference>
<evidence type="ECO:0000313" key="2">
    <source>
        <dbReference type="Proteomes" id="UP000262969"/>
    </source>
</evidence>
<sequence length="248" mass="28659">MNNTYNAKLLNTDEMIDVEVEEVSVCPRCKKGMKPLHLYSVVMMDNNILRKNYFPVDDEYNDFTSPAKMESFLLCSICYQSFLAEYNIEVKCEDNEFNYNGDDAFSLSPNTYIEESFDKSINDISPQFVKIYNQALAAETNNLDEIAGLGYRKSLEFLIKDFSIYKCPKDIDLIKKAPLSQCINKYIDIESIRTLAERSTWIGNDEAHYIRKHEDRDISHMKAFIKATVYFIGMILITDDAASMLPKK</sequence>